<feature type="region of interest" description="Disordered" evidence="1">
    <location>
        <begin position="1"/>
        <end position="30"/>
    </location>
</feature>
<protein>
    <submittedName>
        <fullName evidence="2">Uncharacterized protein</fullName>
    </submittedName>
</protein>
<feature type="compositionally biased region" description="Basic residues" evidence="1">
    <location>
        <begin position="1"/>
        <end position="14"/>
    </location>
</feature>
<comment type="caution">
    <text evidence="2">The sequence shown here is derived from an EMBL/GenBank/DDBJ whole genome shotgun (WGS) entry which is preliminary data.</text>
</comment>
<proteinExistence type="predicted"/>
<dbReference type="Proteomes" id="UP000777784">
    <property type="component" value="Unassembled WGS sequence"/>
</dbReference>
<dbReference type="AlphaFoldDB" id="A0A948W5X0"/>
<gene>
    <name evidence="2" type="ORF">KJ970_08195</name>
</gene>
<name>A0A948W5X0_UNCEI</name>
<evidence type="ECO:0000313" key="3">
    <source>
        <dbReference type="Proteomes" id="UP000777784"/>
    </source>
</evidence>
<evidence type="ECO:0000256" key="1">
    <source>
        <dbReference type="SAM" id="MobiDB-lite"/>
    </source>
</evidence>
<accession>A0A948W5X0</accession>
<reference evidence="2" key="1">
    <citation type="submission" date="2021-05" db="EMBL/GenBank/DDBJ databases">
        <title>Energy efficiency and biological interactions define the core microbiome of deep oligotrophic groundwater.</title>
        <authorList>
            <person name="Mehrshad M."/>
            <person name="Lopez-Fernandez M."/>
            <person name="Bell E."/>
            <person name="Bernier-Latmani R."/>
            <person name="Bertilsson S."/>
            <person name="Dopson M."/>
        </authorList>
    </citation>
    <scope>NUCLEOTIDE SEQUENCE</scope>
    <source>
        <strain evidence="2">Modern_marine.mb.64</strain>
    </source>
</reference>
<dbReference type="EMBL" id="JAHJDP010000041">
    <property type="protein sequence ID" value="MBU2690894.1"/>
    <property type="molecule type" value="Genomic_DNA"/>
</dbReference>
<sequence>MKRHPCMPPRRRQFGTRPGAEALRGPAAHPQVPAGIVASSEITVENRSTGFKGAHLMGGIHGDAGPSRYLYKGLIRSLRKARSQTGSWFRDHPERFRRIVNSAPAMNLQMTFHGQKH</sequence>
<evidence type="ECO:0000313" key="2">
    <source>
        <dbReference type="EMBL" id="MBU2690894.1"/>
    </source>
</evidence>
<organism evidence="2 3">
    <name type="scientific">Eiseniibacteriota bacterium</name>
    <dbReference type="NCBI Taxonomy" id="2212470"/>
    <lineage>
        <taxon>Bacteria</taxon>
        <taxon>Candidatus Eiseniibacteriota</taxon>
    </lineage>
</organism>